<dbReference type="InterPro" id="IPR057981">
    <property type="entry name" value="TPR_LAA1-like_C"/>
</dbReference>
<feature type="compositionally biased region" description="Acidic residues" evidence="2">
    <location>
        <begin position="459"/>
        <end position="468"/>
    </location>
</feature>
<evidence type="ECO:0000313" key="4">
    <source>
        <dbReference type="EMBL" id="GAC97486.1"/>
    </source>
</evidence>
<dbReference type="GO" id="GO:0006897">
    <property type="term" value="P:endocytosis"/>
    <property type="evidence" value="ECO:0007669"/>
    <property type="project" value="TreeGrafter"/>
</dbReference>
<accession>R9P7Z5</accession>
<dbReference type="EMBL" id="DF238810">
    <property type="protein sequence ID" value="GAC97486.1"/>
    <property type="molecule type" value="Genomic_DNA"/>
</dbReference>
<reference evidence="5" key="1">
    <citation type="journal article" date="2013" name="Genome Announc.">
        <title>Draft genome sequence of the basidiomycetous yeast-like fungus Pseudozyma hubeiensis SY62, which produces an abundant amount of the biosurfactant mannosylerythritol lipids.</title>
        <authorList>
            <person name="Konishi M."/>
            <person name="Hatada Y."/>
            <person name="Horiuchi J."/>
        </authorList>
    </citation>
    <scope>NUCLEOTIDE SEQUENCE [LARGE SCALE GENOMIC DNA]</scope>
    <source>
        <strain evidence="5">SY62</strain>
    </source>
</reference>
<dbReference type="GO" id="GO:0008104">
    <property type="term" value="P:intracellular protein localization"/>
    <property type="evidence" value="ECO:0007669"/>
    <property type="project" value="TreeGrafter"/>
</dbReference>
<dbReference type="Pfam" id="PF25808">
    <property type="entry name" value="TPR_LAA1_C"/>
    <property type="match status" value="1"/>
</dbReference>
<comment type="similarity">
    <text evidence="1">Belongs to the HEATR5 family.</text>
</comment>
<dbReference type="InterPro" id="IPR040108">
    <property type="entry name" value="Laa1/Sip1/HEATR5"/>
</dbReference>
<dbReference type="OrthoDB" id="192608at2759"/>
<feature type="region of interest" description="Disordered" evidence="2">
    <location>
        <begin position="2269"/>
        <end position="2294"/>
    </location>
</feature>
<name>R9P7Z5_PSEHS</name>
<feature type="domain" description="LAA1-like C-terminal TPR repeats" evidence="3">
    <location>
        <begin position="2113"/>
        <end position="2264"/>
    </location>
</feature>
<feature type="region of interest" description="Disordered" evidence="2">
    <location>
        <begin position="443"/>
        <end position="479"/>
    </location>
</feature>
<proteinExistence type="inferred from homology"/>
<feature type="compositionally biased region" description="Basic and acidic residues" evidence="2">
    <location>
        <begin position="61"/>
        <end position="73"/>
    </location>
</feature>
<dbReference type="InterPro" id="IPR011989">
    <property type="entry name" value="ARM-like"/>
</dbReference>
<organism evidence="4 5">
    <name type="scientific">Pseudozyma hubeiensis (strain SY62)</name>
    <name type="common">Yeast</name>
    <dbReference type="NCBI Taxonomy" id="1305764"/>
    <lineage>
        <taxon>Eukaryota</taxon>
        <taxon>Fungi</taxon>
        <taxon>Dikarya</taxon>
        <taxon>Basidiomycota</taxon>
        <taxon>Ustilaginomycotina</taxon>
        <taxon>Ustilaginomycetes</taxon>
        <taxon>Ustilaginales</taxon>
        <taxon>Ustilaginaceae</taxon>
        <taxon>Pseudozyma</taxon>
    </lineage>
</organism>
<dbReference type="GeneID" id="24110352"/>
<feature type="compositionally biased region" description="Gly residues" evidence="2">
    <location>
        <begin position="2269"/>
        <end position="2278"/>
    </location>
</feature>
<gene>
    <name evidence="4" type="ORF">PHSY_005072</name>
</gene>
<dbReference type="Pfam" id="PF20210">
    <property type="entry name" value="Laa1_Sip1_HTR5"/>
    <property type="match status" value="1"/>
</dbReference>
<dbReference type="GO" id="GO:0005794">
    <property type="term" value="C:Golgi apparatus"/>
    <property type="evidence" value="ECO:0007669"/>
    <property type="project" value="TreeGrafter"/>
</dbReference>
<dbReference type="PANTHER" id="PTHR21663">
    <property type="entry name" value="HYPOTHETICAL HEAT DOMAIN-CONTAINING"/>
    <property type="match status" value="1"/>
</dbReference>
<dbReference type="GO" id="GO:0030139">
    <property type="term" value="C:endocytic vesicle"/>
    <property type="evidence" value="ECO:0007669"/>
    <property type="project" value="TreeGrafter"/>
</dbReference>
<dbReference type="STRING" id="1305764.R9P7Z5"/>
<dbReference type="GO" id="GO:0016020">
    <property type="term" value="C:membrane"/>
    <property type="evidence" value="ECO:0007669"/>
    <property type="project" value="TreeGrafter"/>
</dbReference>
<dbReference type="InterPro" id="IPR046837">
    <property type="entry name" value="Laa1/Sip1/HEATR5-like_HEAT"/>
</dbReference>
<feature type="compositionally biased region" description="Low complexity" evidence="2">
    <location>
        <begin position="469"/>
        <end position="479"/>
    </location>
</feature>
<dbReference type="InterPro" id="IPR016024">
    <property type="entry name" value="ARM-type_fold"/>
</dbReference>
<feature type="region of interest" description="Disordered" evidence="2">
    <location>
        <begin position="58"/>
        <end position="92"/>
    </location>
</feature>
<evidence type="ECO:0000313" key="5">
    <source>
        <dbReference type="Proteomes" id="UP000014071"/>
    </source>
</evidence>
<sequence length="2294" mass="245644">MRSYKPRPTLTSSWVTHQYRRSLISECKGKRSSSNYNDEVAFVWASLSGFGGGCTRPIGPRVEKGTDTRDREPSLAIEDQGRLRGRKNTPLPHLLRPRRIGTQQEAAHPNSAACKLNTPEAAHAFGWPPTVPIIASVDRSRCTAAMSGTPRTGGQADSQAQYGEALELDEARLQSATTSDQGEIFVIEWLSKAEEALINADIETIRSAQSSFESAILKLACPSVSFAKTDDNFITTTANTAIPRPGRPTRRLLARCILVLFRRIDSRSLFDILQNLIRVAGEDAKGKTADREVRVAALYILGEVFGSLGQQIMSLFNDIINLAQKVFKQSSHPVILRYHALLALSKTLNVAGKSLGDQVGKDLIKALRQGLSDRAGAVVRGCADCLLAITHHAELISTRNEVEALVSPALKAIESADFVTKRALSRMLAGLLASTQVEKVPSAPALAKKSSKKKKEGAADDDSDDEDTAPSAAAAAASAPRAMMTPVGMLDQLSLPFLRSSSGRKARAAFLDVYATLFETLGSAWVNANYSVILKHLIDDLPNHSRGSSLTHADVLNVRTGVALILRKLVGERMLGEQAQVIAIQDICRDYLKKWPAIMPEQQPPSKTTLTLALAEISGLLVQLGSVPPQVLDAAYDPLIRCLAHPSHSVQVQASWCLKTLCQVSPLHLSPTLSAVLELLNRDLTTLANGGGSVGITQLSKRANGHARGLAALISVISQRPLYTSFAISSKVLSLAIQLLKNSGNHDLNVSTVEISVAWTLIGSLMSLGPNFVRLHLPQLLILWRNSLPKPTSKDTAPGPSTRSDAEWGFLLHVRECTLSAILAFLFHNGSSLVTLDTARRIVALLSNTLAFVDGFAAQNPHLLQEYTPVADRDAPSLLDRELLLRRRLFQCLTVLAHNPAMEPMQSGLLKITIQAFADPDRYIGSSAQAAIAASAGNFTSVWEMADGYAFGVTSLQRDSESFVSDPVDALRACDAIARPDLLNRDLVETQLDALQRRPVLGATEHDELFLYSTPRSSTSNASLQDAGVSGTTIEPRESAAMSPPAATGVVDAAIQLFTALLPYQEREVQVVAIETMLAHTKSTKLDRNPGRKQAIQVNVVVAILGALRVATQGGTGANGKRPGGFNNDRLSSSIKDLLQDALLQTDAALRAAASEAYGKLAAVAGSQALSSQVQFLVDQIVGNRDPDARAGCALAFGAVYKEVGGLAAGPLTKTIVNVLMSLSNDPHPTVHYNALEALHVVIDSASLSYSPYVASTLGMLVKLYMLDTHEPEGGSAGSVNLRADLPAHQAVCRVVNALIGVLGPDLQESVRVRSLIHRLLSEFSRESDPGVVVESTKALQHYGLFAADFIDVGEWIQQLHRQLTGKQRTLKLASINAFYQLVQREALAMSRIGGDQLVEEFFAQIDEDPKLGGAREVILSWLQKTADLAPSGWIDLCQRIMSSAPPRQTAADATGKGRDALPSLATMLQDEEAAAIDLGNETNLVKLNATGGSRWRTQLFALRCLHQVFVTVRQAGKLEHFSTPPGAGAKGQASQQRRLLMSNRVVDLIRMAFTASTSANIEIRLEGLVVLRDVIESFKLARDPDFEEALLLEQHQAPIAAALTPAFLADSTPEVLAAAVQVCAVFVSSGVVKEVSRMGRILKQLVSALDSCMQPSMTQLGDVKDLSQNANAMLKIAVFTAWAELQTASATQSYLVDVVKPHVARIVPYWIACLREYAKIRSDPEMDAGGAADGPGPSINASLDSQYADLAREVVLPYHERSWYTIMQAVTGLLHDSDARALAAMDGETAPATTASSATANNARSEPCLFFFVLYGLAFEALATRSSSSVESLHESTVMRISLRAMTSLSRPQVAGSALLQDTLFSELCNLWYRLVMTEPPAVQVSVLETIGGMAASYGKLLLSADDQAAAEAGRLPNEAKLSQCLRVVVCVLQNVRPTRGSVEEKTALLRVAYSAYIGIVGLYPKALQEDLFAVGFYTYAEMLKDETSEQDLVSPSLGALKDLCERSAKSVKPNSDVLQRAIHGFLSQALQHVEDLRTRDGRIALNKTKNSLLATVVVLTSIPVNVKVSQAVAEHACYLIVQKLLQFEEEVEQSMQTPQEVGAGVQEVGLTAVNCARTVVLASSRGNAALLYCVGQLLPGLIEFVCRAGPVVAGGGAKAGTSGAMVLLKGAVEDVIKTFAGLIAVLPIEGEFRAKALAIVLPTLVVLLSPNAVTELHTFTVRQLITLAGQHAAAFKEATASLDAERRALLESAIRAQLGQAAGGTAGAAGAAGGAAAGKQPASSIALKSFGS</sequence>
<evidence type="ECO:0000256" key="1">
    <source>
        <dbReference type="ARBA" id="ARBA00008304"/>
    </source>
</evidence>
<protein>
    <recommendedName>
        <fullName evidence="3">LAA1-like C-terminal TPR repeats domain-containing protein</fullName>
    </recommendedName>
</protein>
<dbReference type="RefSeq" id="XP_012191073.1">
    <property type="nucleotide sequence ID" value="XM_012335683.1"/>
</dbReference>
<dbReference type="eggNOG" id="KOG1822">
    <property type="taxonomic scope" value="Eukaryota"/>
</dbReference>
<evidence type="ECO:0000259" key="3">
    <source>
        <dbReference type="Pfam" id="PF25808"/>
    </source>
</evidence>
<dbReference type="PANTHER" id="PTHR21663:SF0">
    <property type="entry name" value="HEAT REPEAT-CONTAINING PROTEIN 5B"/>
    <property type="match status" value="1"/>
</dbReference>
<dbReference type="HOGENOM" id="CLU_000503_0_0_1"/>
<dbReference type="Gene3D" id="1.25.10.10">
    <property type="entry name" value="Leucine-rich Repeat Variant"/>
    <property type="match status" value="3"/>
</dbReference>
<dbReference type="Proteomes" id="UP000014071">
    <property type="component" value="Unassembled WGS sequence"/>
</dbReference>
<dbReference type="SUPFAM" id="SSF48371">
    <property type="entry name" value="ARM repeat"/>
    <property type="match status" value="2"/>
</dbReference>
<evidence type="ECO:0000256" key="2">
    <source>
        <dbReference type="SAM" id="MobiDB-lite"/>
    </source>
</evidence>
<keyword evidence="5" id="KW-1185">Reference proteome</keyword>
<dbReference type="GO" id="GO:0005829">
    <property type="term" value="C:cytosol"/>
    <property type="evidence" value="ECO:0007669"/>
    <property type="project" value="GOC"/>
</dbReference>
<dbReference type="GO" id="GO:0042147">
    <property type="term" value="P:retrograde transport, endosome to Golgi"/>
    <property type="evidence" value="ECO:0007669"/>
    <property type="project" value="TreeGrafter"/>
</dbReference>